<proteinExistence type="predicted"/>
<evidence type="ECO:0000313" key="2">
    <source>
        <dbReference type="EMBL" id="CAD6548291.1"/>
    </source>
</evidence>
<dbReference type="Gene3D" id="3.30.2090.10">
    <property type="entry name" value="Multidrug efflux transporter AcrB TolC docking domain, DN and DC subdomains"/>
    <property type="match status" value="2"/>
</dbReference>
<dbReference type="InterPro" id="IPR027463">
    <property type="entry name" value="AcrB_DN_DC_subdom"/>
</dbReference>
<dbReference type="RefSeq" id="WP_201698293.1">
    <property type="nucleotide sequence ID" value="NZ_CAJHCQ010000013.1"/>
</dbReference>
<dbReference type="Gene3D" id="3.30.70.1440">
    <property type="entry name" value="Multidrug efflux transporter AcrB pore domain"/>
    <property type="match status" value="1"/>
</dbReference>
<dbReference type="SUPFAM" id="SSF82866">
    <property type="entry name" value="Multidrug efflux transporter AcrB transmembrane domain"/>
    <property type="match status" value="2"/>
</dbReference>
<dbReference type="Gene3D" id="1.20.1640.10">
    <property type="entry name" value="Multidrug efflux transporter AcrB transmembrane domain"/>
    <property type="match status" value="2"/>
</dbReference>
<sequence length="1060" mass="115011">MWIVRLALKRPYTFVVLALLLLIVGPLTILRTPTDIFPNIDIPVLSVIWTYTGLPADEMEKRIVLNYERGLSVAVNDIEHTESTSLNGIAVVKIFFQPHANIQEALAEVTALSQAQLRSLPPGIQPPNILRYNASTVPILRLSLSSLQLTEQELFDYGNNFLKTQLATVPGASAPLPYGGKQRQIMVDINQRALQQHNLSPMDVVNAISAQNLILPSGTAKIGATEYSVTMNASPDSLAGLNDIPVKTTESGTIYIRDVAHVRDGYVPQTNIVRVDGQRASLLTINKSGNTSTLEIVDRIKEMMPTLRNLVPPSLNIDPVADQSLFVRASVQGVLREALIAAALTALMILLFLGNWRATLIIAISIPLSMITSVIALAALGETINIMTLGGLALAVGILVDDATVAIENISQQLEQGKTLEQAILDGAQQIAIPTLVSTLSICIVFVPMFLLTGVAHYLFIPLAEAVVFAMLASYFFSRTLVPTLAKYLMRHHHKAADLHHMHGTTRNPFMRVHLAFERGFERLRERYRVFLAARVKHPVWFVVAFLACCGASLLLMPFLGRDFFPQVDAGTIALHVRAKTGMRVEETAVLVDRIDKRVRTLIPPDELHSIIDNIGLPVSGINLSYSNTGTIGTSDADVLISLNEDHHATAGYVRLLRRTLNDEFPGVQFAFLPADIVSQTLNFGMPSPIDVQIVGRDVAGNRAFAATLLSRLRGVPGFVDARIQQPADLPRIFIDVDRTRAQQAGFTQKDVASDLLITLSGSQQTTPTFWLNPINGVSYNVVTEAPQYTIDSLQSLANIPLTANGRSNILGSLASMQRVSGDAVVTHYNAQTTIDIYGTADGRDLGAVSDDIAKIIDQTRGELPKASSIQLRGQVQTMNDSFSGLFGGLIFAIVLVYLLIVVNFQSWLDPFIIITALPGALAGIVWMLFLTHTTLSIPALTGAIMCIGIATANSILVISFAREQLHLHGDAARAAIEAGYTRFRPVLMTALAMVIGMVPMAIGLGEGGEQNAPLGRAVIGGLAVGTLATLIFVPVVFSLIYRKLGERRQRASENVVPKS</sequence>
<dbReference type="InterPro" id="IPR001036">
    <property type="entry name" value="Acrflvin-R"/>
</dbReference>
<dbReference type="EMBL" id="CAJHCQ010000013">
    <property type="protein sequence ID" value="CAD6548291.1"/>
    <property type="molecule type" value="Genomic_DNA"/>
</dbReference>
<dbReference type="PANTHER" id="PTHR32063:SF8">
    <property type="entry name" value="CATION EFFLUX PROTEIN"/>
    <property type="match status" value="1"/>
</dbReference>
<feature type="transmembrane region" description="Helical" evidence="1">
    <location>
        <begin position="360"/>
        <end position="380"/>
    </location>
</feature>
<reference evidence="2 3" key="1">
    <citation type="submission" date="2020-10" db="EMBL/GenBank/DDBJ databases">
        <authorList>
            <person name="Peeters C."/>
        </authorList>
    </citation>
    <scope>NUCLEOTIDE SEQUENCE [LARGE SCALE GENOMIC DNA]</scope>
    <source>
        <strain evidence="2 3">LMG 27952</strain>
    </source>
</reference>
<evidence type="ECO:0000313" key="3">
    <source>
        <dbReference type="Proteomes" id="UP000656319"/>
    </source>
</evidence>
<feature type="transmembrane region" description="Helical" evidence="1">
    <location>
        <begin position="386"/>
        <end position="410"/>
    </location>
</feature>
<feature type="transmembrane region" description="Helical" evidence="1">
    <location>
        <begin position="334"/>
        <end position="353"/>
    </location>
</feature>
<feature type="transmembrane region" description="Helical" evidence="1">
    <location>
        <begin position="1018"/>
        <end position="1042"/>
    </location>
</feature>
<keyword evidence="1" id="KW-0472">Membrane</keyword>
<keyword evidence="1" id="KW-1133">Transmembrane helix</keyword>
<gene>
    <name evidence="2" type="primary">mdtC_4</name>
    <name evidence="2" type="ORF">LMG27952_04691</name>
</gene>
<dbReference type="Proteomes" id="UP000656319">
    <property type="component" value="Unassembled WGS sequence"/>
</dbReference>
<keyword evidence="1" id="KW-0812">Transmembrane</keyword>
<dbReference type="Gene3D" id="3.30.70.1430">
    <property type="entry name" value="Multidrug efflux transporter AcrB pore domain"/>
    <property type="match status" value="2"/>
</dbReference>
<feature type="transmembrane region" description="Helical" evidence="1">
    <location>
        <begin position="987"/>
        <end position="1006"/>
    </location>
</feature>
<dbReference type="Gene3D" id="3.30.70.1320">
    <property type="entry name" value="Multidrug efflux transporter AcrB pore domain like"/>
    <property type="match status" value="1"/>
</dbReference>
<feature type="transmembrane region" description="Helical" evidence="1">
    <location>
        <begin position="936"/>
        <end position="959"/>
    </location>
</feature>
<dbReference type="Pfam" id="PF00873">
    <property type="entry name" value="ACR_tran"/>
    <property type="match status" value="1"/>
</dbReference>
<dbReference type="PANTHER" id="PTHR32063">
    <property type="match status" value="1"/>
</dbReference>
<dbReference type="PRINTS" id="PR00702">
    <property type="entry name" value="ACRIFLAVINRP"/>
</dbReference>
<keyword evidence="3" id="KW-1185">Reference proteome</keyword>
<evidence type="ECO:0000256" key="1">
    <source>
        <dbReference type="SAM" id="Phobius"/>
    </source>
</evidence>
<protein>
    <submittedName>
        <fullName evidence="2">Multidrug resistance protein MdtC</fullName>
    </submittedName>
</protein>
<dbReference type="SUPFAM" id="SSF82714">
    <property type="entry name" value="Multidrug efflux transporter AcrB TolC docking domain, DN and DC subdomains"/>
    <property type="match status" value="2"/>
</dbReference>
<feature type="transmembrane region" description="Helical" evidence="1">
    <location>
        <begin position="883"/>
        <end position="905"/>
    </location>
</feature>
<accession>A0ABN7I5Y2</accession>
<comment type="caution">
    <text evidence="2">The sequence shown here is derived from an EMBL/GenBank/DDBJ whole genome shotgun (WGS) entry which is preliminary data.</text>
</comment>
<dbReference type="SUPFAM" id="SSF82693">
    <property type="entry name" value="Multidrug efflux transporter AcrB pore domain, PN1, PN2, PC1 and PC2 subdomains"/>
    <property type="match status" value="2"/>
</dbReference>
<feature type="transmembrane region" description="Helical" evidence="1">
    <location>
        <begin position="431"/>
        <end position="452"/>
    </location>
</feature>
<name>A0ABN7I5Y2_9BURK</name>
<feature type="transmembrane region" description="Helical" evidence="1">
    <location>
        <begin position="912"/>
        <end position="930"/>
    </location>
</feature>
<feature type="transmembrane region" description="Helical" evidence="1">
    <location>
        <begin position="539"/>
        <end position="560"/>
    </location>
</feature>
<feature type="transmembrane region" description="Helical" evidence="1">
    <location>
        <begin position="458"/>
        <end position="477"/>
    </location>
</feature>
<organism evidence="2 3">
    <name type="scientific">Paraburkholderia hiiakae</name>
    <dbReference type="NCBI Taxonomy" id="1081782"/>
    <lineage>
        <taxon>Bacteria</taxon>
        <taxon>Pseudomonadati</taxon>
        <taxon>Pseudomonadota</taxon>
        <taxon>Betaproteobacteria</taxon>
        <taxon>Burkholderiales</taxon>
        <taxon>Burkholderiaceae</taxon>
        <taxon>Paraburkholderia</taxon>
    </lineage>
</organism>